<dbReference type="SUPFAM" id="SSF56300">
    <property type="entry name" value="Metallo-dependent phosphatases"/>
    <property type="match status" value="1"/>
</dbReference>
<dbReference type="Proteomes" id="UP000615760">
    <property type="component" value="Unassembled WGS sequence"/>
</dbReference>
<keyword evidence="2" id="KW-0547">Nucleotide-binding</keyword>
<dbReference type="InterPro" id="IPR029052">
    <property type="entry name" value="Metallo-depent_PP-like"/>
</dbReference>
<keyword evidence="2" id="KW-0347">Helicase</keyword>
<keyword evidence="3" id="KW-1185">Reference proteome</keyword>
<reference evidence="3" key="1">
    <citation type="journal article" date="2019" name="Int. J. Syst. Evol. Microbiol.">
        <title>The Global Catalogue of Microorganisms (GCM) 10K type strain sequencing project: providing services to taxonomists for standard genome sequencing and annotation.</title>
        <authorList>
            <consortium name="The Broad Institute Genomics Platform"/>
            <consortium name="The Broad Institute Genome Sequencing Center for Infectious Disease"/>
            <person name="Wu L."/>
            <person name="Ma J."/>
        </authorList>
    </citation>
    <scope>NUCLEOTIDE SEQUENCE [LARGE SCALE GENOMIC DNA]</scope>
    <source>
        <strain evidence="3">CGMCC 1.15461</strain>
    </source>
</reference>
<dbReference type="Pfam" id="PF00149">
    <property type="entry name" value="Metallophos"/>
    <property type="match status" value="1"/>
</dbReference>
<keyword evidence="2" id="KW-0378">Hydrolase</keyword>
<dbReference type="PIRSF" id="PIRSF000887">
    <property type="entry name" value="Pesterase_MJ0037"/>
    <property type="match status" value="1"/>
</dbReference>
<accession>A0ABQ1JZT9</accession>
<proteinExistence type="predicted"/>
<dbReference type="NCBIfam" id="TIGR04123">
    <property type="entry name" value="P_estr_lig_assc"/>
    <property type="match status" value="1"/>
</dbReference>
<evidence type="ECO:0000313" key="3">
    <source>
        <dbReference type="Proteomes" id="UP000615760"/>
    </source>
</evidence>
<keyword evidence="2" id="KW-0067">ATP-binding</keyword>
<dbReference type="InterPro" id="IPR004843">
    <property type="entry name" value="Calcineurin-like_PHP"/>
</dbReference>
<gene>
    <name evidence="2" type="ORF">GCM10007424_18730</name>
</gene>
<evidence type="ECO:0000313" key="2">
    <source>
        <dbReference type="EMBL" id="GGB78818.1"/>
    </source>
</evidence>
<sequence length="215" mass="25019">MTLEITINHNHFILHYSGAMYWAEQSMLLISDVHLGKVSHFRKHGAAIPDIAKYKNFRKLDEVVEYFNPEKICFLGDLFHSSLNTEWELFEEWVHRIQKPIVLVAGNHDIIPVKKFEALRINICSEWVLNGFLLVHHPEEREGFFTMSGHIHPAVQLQGMGRQRMKLPCFFRSEKQMILPAFGAFTGTYIMQPGENDKIYGIIKNEVIKINVEKL</sequence>
<dbReference type="InterPro" id="IPR026336">
    <property type="entry name" value="PdeM-like"/>
</dbReference>
<dbReference type="PANTHER" id="PTHR39323:SF1">
    <property type="entry name" value="BLR1149 PROTEIN"/>
    <property type="match status" value="1"/>
</dbReference>
<name>A0ABQ1JZT9_9FLAO</name>
<dbReference type="GO" id="GO:0004386">
    <property type="term" value="F:helicase activity"/>
    <property type="evidence" value="ECO:0007669"/>
    <property type="project" value="UniProtKB-KW"/>
</dbReference>
<dbReference type="PANTHER" id="PTHR39323">
    <property type="entry name" value="BLR1149 PROTEIN"/>
    <property type="match status" value="1"/>
</dbReference>
<dbReference type="Gene3D" id="3.60.21.10">
    <property type="match status" value="1"/>
</dbReference>
<evidence type="ECO:0000259" key="1">
    <source>
        <dbReference type="Pfam" id="PF00149"/>
    </source>
</evidence>
<dbReference type="EMBL" id="BMJE01000004">
    <property type="protein sequence ID" value="GGB78818.1"/>
    <property type="molecule type" value="Genomic_DNA"/>
</dbReference>
<protein>
    <submittedName>
        <fullName evidence="2">DEAD/DEAH box helicase</fullName>
    </submittedName>
</protein>
<organism evidence="2 3">
    <name type="scientific">Flavobacterium suaedae</name>
    <dbReference type="NCBI Taxonomy" id="1767027"/>
    <lineage>
        <taxon>Bacteria</taxon>
        <taxon>Pseudomonadati</taxon>
        <taxon>Bacteroidota</taxon>
        <taxon>Flavobacteriia</taxon>
        <taxon>Flavobacteriales</taxon>
        <taxon>Flavobacteriaceae</taxon>
        <taxon>Flavobacterium</taxon>
    </lineage>
</organism>
<dbReference type="RefSeq" id="WP_188621019.1">
    <property type="nucleotide sequence ID" value="NZ_BMJE01000004.1"/>
</dbReference>
<dbReference type="InterPro" id="IPR024173">
    <property type="entry name" value="Pesterase_MJ0037-like"/>
</dbReference>
<comment type="caution">
    <text evidence="2">The sequence shown here is derived from an EMBL/GenBank/DDBJ whole genome shotgun (WGS) entry which is preliminary data.</text>
</comment>
<feature type="domain" description="Calcineurin-like phosphoesterase" evidence="1">
    <location>
        <begin position="28"/>
        <end position="150"/>
    </location>
</feature>